<feature type="domain" description="Chitin-binding type-2" evidence="7">
    <location>
        <begin position="78"/>
        <end position="143"/>
    </location>
</feature>
<keyword evidence="3" id="KW-0677">Repeat</keyword>
<dbReference type="PROSITE" id="PS50940">
    <property type="entry name" value="CHIT_BIND_II"/>
    <property type="match status" value="2"/>
</dbReference>
<reference evidence="9" key="1">
    <citation type="submission" date="2025-08" db="UniProtKB">
        <authorList>
            <consortium name="RefSeq"/>
        </authorList>
    </citation>
    <scope>IDENTIFICATION</scope>
</reference>
<evidence type="ECO:0000256" key="6">
    <source>
        <dbReference type="SAM" id="MobiDB-lite"/>
    </source>
</evidence>
<feature type="compositionally biased region" description="Gly residues" evidence="6">
    <location>
        <begin position="155"/>
        <end position="170"/>
    </location>
</feature>
<dbReference type="GO" id="GO:0005576">
    <property type="term" value="C:extracellular region"/>
    <property type="evidence" value="ECO:0007669"/>
    <property type="project" value="InterPro"/>
</dbReference>
<keyword evidence="2" id="KW-0732">Signal</keyword>
<evidence type="ECO:0000256" key="2">
    <source>
        <dbReference type="ARBA" id="ARBA00022729"/>
    </source>
</evidence>
<keyword evidence="5" id="KW-0325">Glycoprotein</keyword>
<dbReference type="Pfam" id="PF01607">
    <property type="entry name" value="CBM_14"/>
    <property type="match status" value="2"/>
</dbReference>
<keyword evidence="4" id="KW-1015">Disulfide bond</keyword>
<evidence type="ECO:0000259" key="7">
    <source>
        <dbReference type="PROSITE" id="PS50940"/>
    </source>
</evidence>
<dbReference type="InterPro" id="IPR036508">
    <property type="entry name" value="Chitin-bd_dom_sf"/>
</dbReference>
<dbReference type="AlphaFoldDB" id="A0A6P7U4N6"/>
<sequence length="170" mass="18815">QQQQLLLPFSGGVFSNPTPPPLDCSFRSDGVYWWGCRAYQVCEGGHERLISCPKGEAFHQEQQTCLPVFNVPAPCGLQLECPTGKDGAHRYPDSDNTEIPCNFFYTCVDGEFLGHQQCGEGTVFDEVNQLCNWPENVYPPCGTKTDEDEQYDNGDGTGDVGGHDYGGSWY</sequence>
<dbReference type="PANTHER" id="PTHR23301">
    <property type="entry name" value="CHITIN BINDING PERITROPHIN-A"/>
    <property type="match status" value="1"/>
</dbReference>
<evidence type="ECO:0000313" key="9">
    <source>
        <dbReference type="RefSeq" id="XP_029657245.2"/>
    </source>
</evidence>
<proteinExistence type="predicted"/>
<evidence type="ECO:0000256" key="3">
    <source>
        <dbReference type="ARBA" id="ARBA00022737"/>
    </source>
</evidence>
<evidence type="ECO:0000256" key="4">
    <source>
        <dbReference type="ARBA" id="ARBA00023157"/>
    </source>
</evidence>
<organism evidence="8 9">
    <name type="scientific">Octopus sinensis</name>
    <name type="common">East Asian common octopus</name>
    <dbReference type="NCBI Taxonomy" id="2607531"/>
    <lineage>
        <taxon>Eukaryota</taxon>
        <taxon>Metazoa</taxon>
        <taxon>Spiralia</taxon>
        <taxon>Lophotrochozoa</taxon>
        <taxon>Mollusca</taxon>
        <taxon>Cephalopoda</taxon>
        <taxon>Coleoidea</taxon>
        <taxon>Octopodiformes</taxon>
        <taxon>Octopoda</taxon>
        <taxon>Incirrata</taxon>
        <taxon>Octopodidae</taxon>
        <taxon>Octopus</taxon>
    </lineage>
</organism>
<feature type="region of interest" description="Disordered" evidence="6">
    <location>
        <begin position="142"/>
        <end position="170"/>
    </location>
</feature>
<dbReference type="Gene3D" id="2.170.140.10">
    <property type="entry name" value="Chitin binding domain"/>
    <property type="match status" value="2"/>
</dbReference>
<protein>
    <submittedName>
        <fullName evidence="9">Uncharacterized protein LOC115231338</fullName>
    </submittedName>
</protein>
<evidence type="ECO:0000313" key="8">
    <source>
        <dbReference type="Proteomes" id="UP000515154"/>
    </source>
</evidence>
<gene>
    <name evidence="9" type="primary">LOC115231338</name>
</gene>
<dbReference type="SUPFAM" id="SSF57625">
    <property type="entry name" value="Invertebrate chitin-binding proteins"/>
    <property type="match status" value="2"/>
</dbReference>
<evidence type="ECO:0000256" key="5">
    <source>
        <dbReference type="ARBA" id="ARBA00023180"/>
    </source>
</evidence>
<dbReference type="KEGG" id="osn:115231338"/>
<dbReference type="SMART" id="SM00494">
    <property type="entry name" value="ChtBD2"/>
    <property type="match status" value="2"/>
</dbReference>
<keyword evidence="8" id="KW-1185">Reference proteome</keyword>
<feature type="non-terminal residue" evidence="9">
    <location>
        <position position="1"/>
    </location>
</feature>
<name>A0A6P7U4N6_9MOLL</name>
<dbReference type="RefSeq" id="XP_029657245.2">
    <property type="nucleotide sequence ID" value="XM_029801385.2"/>
</dbReference>
<dbReference type="PANTHER" id="PTHR23301:SF0">
    <property type="entry name" value="CHITIN-BINDING TYPE-2 DOMAIN-CONTAINING PROTEIN-RELATED"/>
    <property type="match status" value="1"/>
</dbReference>
<keyword evidence="1" id="KW-0147">Chitin-binding</keyword>
<dbReference type="Proteomes" id="UP000515154">
    <property type="component" value="Unplaced"/>
</dbReference>
<dbReference type="InterPro" id="IPR002557">
    <property type="entry name" value="Chitin-bd_dom"/>
</dbReference>
<evidence type="ECO:0000256" key="1">
    <source>
        <dbReference type="ARBA" id="ARBA00022669"/>
    </source>
</evidence>
<feature type="domain" description="Chitin-binding type-2" evidence="7">
    <location>
        <begin position="21"/>
        <end position="77"/>
    </location>
</feature>
<dbReference type="GO" id="GO:0008061">
    <property type="term" value="F:chitin binding"/>
    <property type="evidence" value="ECO:0007669"/>
    <property type="project" value="UniProtKB-KW"/>
</dbReference>
<accession>A0A6P7U4N6</accession>
<dbReference type="InterPro" id="IPR051940">
    <property type="entry name" value="Chitin_bind-dev_reg"/>
</dbReference>